<keyword evidence="1" id="KW-0560">Oxidoreductase</keyword>
<dbReference type="EMBL" id="PIDS01001207">
    <property type="protein sequence ID" value="PLL27945.1"/>
    <property type="molecule type" value="Genomic_DNA"/>
</dbReference>
<evidence type="ECO:0000313" key="2">
    <source>
        <dbReference type="Proteomes" id="UP000234505"/>
    </source>
</evidence>
<evidence type="ECO:0000313" key="1">
    <source>
        <dbReference type="EMBL" id="PLL27945.1"/>
    </source>
</evidence>
<comment type="caution">
    <text evidence="1">The sequence shown here is derived from an EMBL/GenBank/DDBJ whole genome shotgun (WGS) entry which is preliminary data.</text>
</comment>
<reference evidence="1 2" key="2">
    <citation type="submission" date="2018-01" db="EMBL/GenBank/DDBJ databases">
        <title>Genomic study of Klebsiella pneumoniae.</title>
        <authorList>
            <person name="Yang Y."/>
            <person name="Bicalho R."/>
        </authorList>
    </citation>
    <scope>NUCLEOTIDE SEQUENCE [LARGE SCALE GENOMIC DNA]</scope>
    <source>
        <strain evidence="1 2">A11</strain>
    </source>
</reference>
<name>A0A2J4QA52_9ENTR</name>
<dbReference type="AlphaFoldDB" id="A0A2J4QA52"/>
<protein>
    <submittedName>
        <fullName evidence="1">Antibiotic biosynthesis monooxygenase</fullName>
    </submittedName>
</protein>
<gene>
    <name evidence="1" type="ORF">CWN50_26225</name>
</gene>
<keyword evidence="1" id="KW-0503">Monooxygenase</keyword>
<organism evidence="1 2">
    <name type="scientific">Klebsiella michiganensis</name>
    <dbReference type="NCBI Taxonomy" id="1134687"/>
    <lineage>
        <taxon>Bacteria</taxon>
        <taxon>Pseudomonadati</taxon>
        <taxon>Pseudomonadota</taxon>
        <taxon>Gammaproteobacteria</taxon>
        <taxon>Enterobacterales</taxon>
        <taxon>Enterobacteriaceae</taxon>
        <taxon>Klebsiella/Raoultella group</taxon>
        <taxon>Klebsiella</taxon>
    </lineage>
</organism>
<sequence length="55" mass="6652">MRFSSHNPRQVKKIMERCFNIIDHQSAPAHTRANIDLISGHHYVEENCRHWRMHD</sequence>
<dbReference type="Proteomes" id="UP000234505">
    <property type="component" value="Unassembled WGS sequence"/>
</dbReference>
<dbReference type="GO" id="GO:0004497">
    <property type="term" value="F:monooxygenase activity"/>
    <property type="evidence" value="ECO:0007669"/>
    <property type="project" value="UniProtKB-KW"/>
</dbReference>
<reference evidence="1 2" key="1">
    <citation type="submission" date="2017-11" db="EMBL/GenBank/DDBJ databases">
        <authorList>
            <person name="Han C.G."/>
        </authorList>
    </citation>
    <scope>NUCLEOTIDE SEQUENCE [LARGE SCALE GENOMIC DNA]</scope>
    <source>
        <strain evidence="1 2">A11</strain>
    </source>
</reference>
<accession>A0A2J4QA52</accession>
<proteinExistence type="predicted"/>